<dbReference type="STRING" id="758847.LSS_20905"/>
<dbReference type="Proteomes" id="UP000035800">
    <property type="component" value="Chromosome I"/>
</dbReference>
<dbReference type="EMBL" id="CP006694">
    <property type="protein sequence ID" value="AIT10815.1"/>
    <property type="molecule type" value="Genomic_DNA"/>
</dbReference>
<evidence type="ECO:0000313" key="1">
    <source>
        <dbReference type="EMBL" id="AIT10815.1"/>
    </source>
</evidence>
<reference evidence="1 2" key="1">
    <citation type="journal article" date="2012" name="Gene">
        <title>Sequence of Leptospira santarosai serovar Shermani genome and prediction of virulence-associated genes.</title>
        <authorList>
            <person name="Chou L.F."/>
            <person name="Chen Y.T."/>
            <person name="Lu C.W."/>
            <person name="Ko Y.C."/>
            <person name="Tang C.Y."/>
            <person name="Pan M.J."/>
            <person name="Tian Y.C."/>
            <person name="Chiu C.H."/>
            <person name="Hung C.C."/>
            <person name="Yang C.W."/>
        </authorList>
    </citation>
    <scope>NUCLEOTIDE SEQUENCE [LARGE SCALE GENOMIC DNA]</scope>
    <source>
        <strain evidence="1">LT 821</strain>
    </source>
</reference>
<dbReference type="AlphaFoldDB" id="A0A097ESD4"/>
<organism evidence="1 2">
    <name type="scientific">Leptospira santarosai serovar Shermani str. LT 821</name>
    <dbReference type="NCBI Taxonomy" id="758847"/>
    <lineage>
        <taxon>Bacteria</taxon>
        <taxon>Pseudomonadati</taxon>
        <taxon>Spirochaetota</taxon>
        <taxon>Spirochaetia</taxon>
        <taxon>Leptospirales</taxon>
        <taxon>Leptospiraceae</taxon>
        <taxon>Leptospira</taxon>
    </lineage>
</organism>
<dbReference type="KEGG" id="lst:LSS_20905"/>
<sequence length="88" mass="10062">MSFRSAAFGYLTPERRSVERRSLSSGVHLCYAKNQRFRFAAFGYLTPYGSFDKYENFTKANNVESPVRTFGWSKRKPGAFTKPIGSFS</sequence>
<proteinExistence type="predicted"/>
<reference evidence="1 2" key="2">
    <citation type="journal article" date="2014" name="Emerg. Microbes Infect.">
        <title>Potential impact on kidney infection: a whole-genome analysis of Leptospira santarosai serovar Shermani.</title>
        <authorList>
            <person name="Chou L.F."/>
            <person name="Chen T.W."/>
            <person name="Ko Y.C."/>
            <person name="Pan M.J."/>
            <person name="Tian Y.C."/>
            <person name="Chiu C.H."/>
            <person name="Tang P."/>
            <person name="Hung C.C."/>
            <person name="Yang C.W."/>
        </authorList>
    </citation>
    <scope>NUCLEOTIDE SEQUENCE</scope>
    <source>
        <strain evidence="1 2">LT 821</strain>
    </source>
</reference>
<evidence type="ECO:0000313" key="2">
    <source>
        <dbReference type="Proteomes" id="UP000035800"/>
    </source>
</evidence>
<protein>
    <submittedName>
        <fullName evidence="1">Uncharacterized protein</fullName>
    </submittedName>
</protein>
<name>A0A097ESD4_9LEPT</name>
<accession>A0A097ESD4</accession>
<gene>
    <name evidence="1" type="ORF">LSS_20905</name>
</gene>